<dbReference type="EMBL" id="VFPA01000006">
    <property type="protein sequence ID" value="TQM03048.1"/>
    <property type="molecule type" value="Genomic_DNA"/>
</dbReference>
<protein>
    <submittedName>
        <fullName evidence="2">Uncharacterized protein</fullName>
    </submittedName>
</protein>
<organism evidence="2 3">
    <name type="scientific">Pseudonocardia kunmingensis</name>
    <dbReference type="NCBI Taxonomy" id="630975"/>
    <lineage>
        <taxon>Bacteria</taxon>
        <taxon>Bacillati</taxon>
        <taxon>Actinomycetota</taxon>
        <taxon>Actinomycetes</taxon>
        <taxon>Pseudonocardiales</taxon>
        <taxon>Pseudonocardiaceae</taxon>
        <taxon>Pseudonocardia</taxon>
    </lineage>
</organism>
<evidence type="ECO:0000256" key="1">
    <source>
        <dbReference type="SAM" id="MobiDB-lite"/>
    </source>
</evidence>
<feature type="region of interest" description="Disordered" evidence="1">
    <location>
        <begin position="1"/>
        <end position="30"/>
    </location>
</feature>
<proteinExistence type="predicted"/>
<reference evidence="2 3" key="1">
    <citation type="submission" date="2019-06" db="EMBL/GenBank/DDBJ databases">
        <title>Sequencing the genomes of 1000 actinobacteria strains.</title>
        <authorList>
            <person name="Klenk H.-P."/>
        </authorList>
    </citation>
    <scope>NUCLEOTIDE SEQUENCE [LARGE SCALE GENOMIC DNA]</scope>
    <source>
        <strain evidence="2 3">DSM 45301</strain>
    </source>
</reference>
<gene>
    <name evidence="2" type="ORF">FB558_7696</name>
</gene>
<evidence type="ECO:0000313" key="2">
    <source>
        <dbReference type="EMBL" id="TQM03048.1"/>
    </source>
</evidence>
<feature type="compositionally biased region" description="Basic and acidic residues" evidence="1">
    <location>
        <begin position="18"/>
        <end position="30"/>
    </location>
</feature>
<keyword evidence="3" id="KW-1185">Reference proteome</keyword>
<dbReference type="AlphaFoldDB" id="A0A543D1G9"/>
<name>A0A543D1G9_9PSEU</name>
<accession>A0A543D1G9</accession>
<dbReference type="Proteomes" id="UP000315677">
    <property type="component" value="Unassembled WGS sequence"/>
</dbReference>
<evidence type="ECO:0000313" key="3">
    <source>
        <dbReference type="Proteomes" id="UP000315677"/>
    </source>
</evidence>
<sequence length="56" mass="6058">MTSPRRARTPVSGGRLGRKAEWDRPVPDVRPMRAAPVGARVELRFVVAVGSEQCAG</sequence>
<comment type="caution">
    <text evidence="2">The sequence shown here is derived from an EMBL/GenBank/DDBJ whole genome shotgun (WGS) entry which is preliminary data.</text>
</comment>